<evidence type="ECO:0000313" key="3">
    <source>
        <dbReference type="Proteomes" id="UP001054945"/>
    </source>
</evidence>
<name>A0AAV4PZE9_CAEEX</name>
<evidence type="ECO:0000259" key="1">
    <source>
        <dbReference type="Pfam" id="PF16977"/>
    </source>
</evidence>
<keyword evidence="3" id="KW-1185">Reference proteome</keyword>
<reference evidence="2 3" key="1">
    <citation type="submission" date="2021-06" db="EMBL/GenBank/DDBJ databases">
        <title>Caerostris extrusa draft genome.</title>
        <authorList>
            <person name="Kono N."/>
            <person name="Arakawa K."/>
        </authorList>
    </citation>
    <scope>NUCLEOTIDE SEQUENCE [LARGE SCALE GENOMIC DNA]</scope>
</reference>
<accession>A0AAV4PZE9</accession>
<organism evidence="2 3">
    <name type="scientific">Caerostris extrusa</name>
    <name type="common">Bark spider</name>
    <name type="synonym">Caerostris bankana</name>
    <dbReference type="NCBI Taxonomy" id="172846"/>
    <lineage>
        <taxon>Eukaryota</taxon>
        <taxon>Metazoa</taxon>
        <taxon>Ecdysozoa</taxon>
        <taxon>Arthropoda</taxon>
        <taxon>Chelicerata</taxon>
        <taxon>Arachnida</taxon>
        <taxon>Araneae</taxon>
        <taxon>Araneomorphae</taxon>
        <taxon>Entelegynae</taxon>
        <taxon>Araneoidea</taxon>
        <taxon>Araneidae</taxon>
        <taxon>Caerostris</taxon>
    </lineage>
</organism>
<dbReference type="EMBL" id="BPLR01005425">
    <property type="protein sequence ID" value="GIY02236.1"/>
    <property type="molecule type" value="Genomic_DNA"/>
</dbReference>
<dbReference type="AlphaFoldDB" id="A0AAV4PZE9"/>
<comment type="caution">
    <text evidence="2">The sequence shown here is derived from an EMBL/GenBank/DDBJ whole genome shotgun (WGS) entry which is preliminary data.</text>
</comment>
<sequence length="150" mass="17116">MSHKYFDFLCNRGKQQKTKIGSNEQKSGVAQHFCMKTTTWASQSKPQKWPKGEYCILQYGNRCPDDFQSGYITWRDTNNTSSSQSHTDGYTPAGNYTVGTTRIFYCCRNDGSSKNKIQLPNDAPFYLLKAGKYCQKVEGDVRVRTVLPLQ</sequence>
<dbReference type="PANTHER" id="PTHR19324:SF33">
    <property type="entry name" value="MUCIN-5AC"/>
    <property type="match status" value="1"/>
</dbReference>
<protein>
    <recommendedName>
        <fullName evidence="1">Apextrin C-terminal domain-containing protein</fullName>
    </recommendedName>
</protein>
<dbReference type="Proteomes" id="UP001054945">
    <property type="component" value="Unassembled WGS sequence"/>
</dbReference>
<proteinExistence type="predicted"/>
<dbReference type="PANTHER" id="PTHR19324">
    <property type="entry name" value="PERFORIN-LIKE PROTEIN 1"/>
    <property type="match status" value="1"/>
</dbReference>
<dbReference type="Pfam" id="PF16977">
    <property type="entry name" value="ApeC"/>
    <property type="match status" value="1"/>
</dbReference>
<gene>
    <name evidence="2" type="primary">AVEN_99439_1</name>
    <name evidence="2" type="ORF">CEXT_328831</name>
</gene>
<dbReference type="InterPro" id="IPR031569">
    <property type="entry name" value="ApeC"/>
</dbReference>
<feature type="domain" description="Apextrin C-terminal" evidence="1">
    <location>
        <begin position="14"/>
        <end position="141"/>
    </location>
</feature>
<evidence type="ECO:0000313" key="2">
    <source>
        <dbReference type="EMBL" id="GIY02236.1"/>
    </source>
</evidence>